<evidence type="ECO:0000313" key="3">
    <source>
        <dbReference type="Proteomes" id="UP000006039"/>
    </source>
</evidence>
<evidence type="ECO:0000313" key="2">
    <source>
        <dbReference type="EnsemblFungi" id="EJT79575"/>
    </source>
</evidence>
<accession>J3NTR0</accession>
<protein>
    <submittedName>
        <fullName evidence="1 2">Uncharacterized protein</fullName>
    </submittedName>
</protein>
<proteinExistence type="predicted"/>
<dbReference type="GeneID" id="20345118"/>
<name>J3NTR0_GAET3</name>
<reference evidence="1" key="2">
    <citation type="submission" date="2010-07" db="EMBL/GenBank/DDBJ databases">
        <authorList>
            <consortium name="The Broad Institute Genome Sequencing Platform"/>
            <consortium name="Broad Institute Genome Sequencing Center for Infectious Disease"/>
            <person name="Ma L.-J."/>
            <person name="Dead R."/>
            <person name="Young S."/>
            <person name="Zeng Q."/>
            <person name="Koehrsen M."/>
            <person name="Alvarado L."/>
            <person name="Berlin A."/>
            <person name="Chapman S.B."/>
            <person name="Chen Z."/>
            <person name="Freedman E."/>
            <person name="Gellesch M."/>
            <person name="Goldberg J."/>
            <person name="Griggs A."/>
            <person name="Gujja S."/>
            <person name="Heilman E.R."/>
            <person name="Heiman D."/>
            <person name="Hepburn T."/>
            <person name="Howarth C."/>
            <person name="Jen D."/>
            <person name="Larson L."/>
            <person name="Mehta T."/>
            <person name="Neiman D."/>
            <person name="Pearson M."/>
            <person name="Roberts A."/>
            <person name="Saif S."/>
            <person name="Shea T."/>
            <person name="Shenoy N."/>
            <person name="Sisk P."/>
            <person name="Stolte C."/>
            <person name="Sykes S."/>
            <person name="Walk T."/>
            <person name="White J."/>
            <person name="Yandava C."/>
            <person name="Haas B."/>
            <person name="Nusbaum C."/>
            <person name="Birren B."/>
        </authorList>
    </citation>
    <scope>NUCLEOTIDE SEQUENCE</scope>
    <source>
        <strain evidence="1">R3-111a-1</strain>
    </source>
</reference>
<organism evidence="1">
    <name type="scientific">Gaeumannomyces tritici (strain R3-111a-1)</name>
    <name type="common">Wheat and barley take-all root rot fungus</name>
    <name type="synonym">Gaeumannomyces graminis var. tritici</name>
    <dbReference type="NCBI Taxonomy" id="644352"/>
    <lineage>
        <taxon>Eukaryota</taxon>
        <taxon>Fungi</taxon>
        <taxon>Dikarya</taxon>
        <taxon>Ascomycota</taxon>
        <taxon>Pezizomycotina</taxon>
        <taxon>Sordariomycetes</taxon>
        <taxon>Sordariomycetidae</taxon>
        <taxon>Magnaporthales</taxon>
        <taxon>Magnaporthaceae</taxon>
        <taxon>Gaeumannomyces</taxon>
    </lineage>
</organism>
<reference evidence="2" key="5">
    <citation type="submission" date="2018-04" db="UniProtKB">
        <authorList>
            <consortium name="EnsemblFungi"/>
        </authorList>
    </citation>
    <scope>IDENTIFICATION</scope>
    <source>
        <strain evidence="2">R3-111a-1</strain>
    </source>
</reference>
<reference evidence="1" key="3">
    <citation type="submission" date="2010-09" db="EMBL/GenBank/DDBJ databases">
        <title>Annotation of Gaeumannomyces graminis var. tritici R3-111a-1.</title>
        <authorList>
            <consortium name="The Broad Institute Genome Sequencing Platform"/>
            <person name="Ma L.-J."/>
            <person name="Dead R."/>
            <person name="Young S.K."/>
            <person name="Zeng Q."/>
            <person name="Gargeya S."/>
            <person name="Fitzgerald M."/>
            <person name="Haas B."/>
            <person name="Abouelleil A."/>
            <person name="Alvarado L."/>
            <person name="Arachchi H.M."/>
            <person name="Berlin A."/>
            <person name="Brown A."/>
            <person name="Chapman S.B."/>
            <person name="Chen Z."/>
            <person name="Dunbar C."/>
            <person name="Freedman E."/>
            <person name="Gearin G."/>
            <person name="Gellesch M."/>
            <person name="Goldberg J."/>
            <person name="Griggs A."/>
            <person name="Gujja S."/>
            <person name="Heiman D."/>
            <person name="Howarth C."/>
            <person name="Larson L."/>
            <person name="Lui A."/>
            <person name="MacDonald P.J.P."/>
            <person name="Mehta T."/>
            <person name="Montmayeur A."/>
            <person name="Murphy C."/>
            <person name="Neiman D."/>
            <person name="Pearson M."/>
            <person name="Priest M."/>
            <person name="Roberts A."/>
            <person name="Saif S."/>
            <person name="Shea T."/>
            <person name="Shenoy N."/>
            <person name="Sisk P."/>
            <person name="Stolte C."/>
            <person name="Sykes S."/>
            <person name="Yandava C."/>
            <person name="Wortman J."/>
            <person name="Nusbaum C."/>
            <person name="Birren B."/>
        </authorList>
    </citation>
    <scope>NUCLEOTIDE SEQUENCE</scope>
    <source>
        <strain evidence="1">R3-111a-1</strain>
    </source>
</reference>
<sequence>MIEQRAAVFEVWVSLLCSFAERGLSLDRSLNESSRNRLKSTLVAIVYALSDYVMDHSPAGAAVDGRGRDPTLRNLDDALAEWIAWLRPLGDESDEVTDLMAAWKPFVNAGDELAGLMKGLGI</sequence>
<dbReference type="EnsemblFungi" id="EJT79575">
    <property type="protein sequence ID" value="EJT79575"/>
    <property type="gene ID" value="GGTG_04660"/>
</dbReference>
<gene>
    <name evidence="2" type="primary">20345118</name>
    <name evidence="1" type="ORF">GGTG_04660</name>
</gene>
<reference evidence="2" key="4">
    <citation type="journal article" date="2015" name="G3 (Bethesda)">
        <title>Genome sequences of three phytopathogenic species of the Magnaporthaceae family of fungi.</title>
        <authorList>
            <person name="Okagaki L.H."/>
            <person name="Nunes C.C."/>
            <person name="Sailsbery J."/>
            <person name="Clay B."/>
            <person name="Brown D."/>
            <person name="John T."/>
            <person name="Oh Y."/>
            <person name="Young N."/>
            <person name="Fitzgerald M."/>
            <person name="Haas B.J."/>
            <person name="Zeng Q."/>
            <person name="Young S."/>
            <person name="Adiconis X."/>
            <person name="Fan L."/>
            <person name="Levin J.Z."/>
            <person name="Mitchell T.K."/>
            <person name="Okubara P.A."/>
            <person name="Farman M.L."/>
            <person name="Kohn L.M."/>
            <person name="Birren B."/>
            <person name="Ma L.-J."/>
            <person name="Dean R.A."/>
        </authorList>
    </citation>
    <scope>NUCLEOTIDE SEQUENCE</scope>
    <source>
        <strain evidence="2">R3-111a-1</strain>
    </source>
</reference>
<dbReference type="VEuPathDB" id="FungiDB:GGTG_04660"/>
<evidence type="ECO:0000313" key="1">
    <source>
        <dbReference type="EMBL" id="EJT79575.1"/>
    </source>
</evidence>
<dbReference type="RefSeq" id="XP_009220720.1">
    <property type="nucleotide sequence ID" value="XM_009222456.1"/>
</dbReference>
<dbReference type="Proteomes" id="UP000006039">
    <property type="component" value="Unassembled WGS sequence"/>
</dbReference>
<reference evidence="3" key="1">
    <citation type="submission" date="2010-07" db="EMBL/GenBank/DDBJ databases">
        <title>The genome sequence of Gaeumannomyces graminis var. tritici strain R3-111a-1.</title>
        <authorList>
            <consortium name="The Broad Institute Genome Sequencing Platform"/>
            <person name="Ma L.-J."/>
            <person name="Dead R."/>
            <person name="Young S."/>
            <person name="Zeng Q."/>
            <person name="Koehrsen M."/>
            <person name="Alvarado L."/>
            <person name="Berlin A."/>
            <person name="Chapman S.B."/>
            <person name="Chen Z."/>
            <person name="Freedman E."/>
            <person name="Gellesch M."/>
            <person name="Goldberg J."/>
            <person name="Griggs A."/>
            <person name="Gujja S."/>
            <person name="Heilman E.R."/>
            <person name="Heiman D."/>
            <person name="Hepburn T."/>
            <person name="Howarth C."/>
            <person name="Jen D."/>
            <person name="Larson L."/>
            <person name="Mehta T."/>
            <person name="Neiman D."/>
            <person name="Pearson M."/>
            <person name="Roberts A."/>
            <person name="Saif S."/>
            <person name="Shea T."/>
            <person name="Shenoy N."/>
            <person name="Sisk P."/>
            <person name="Stolte C."/>
            <person name="Sykes S."/>
            <person name="Walk T."/>
            <person name="White J."/>
            <person name="Yandava C."/>
            <person name="Haas B."/>
            <person name="Nusbaum C."/>
            <person name="Birren B."/>
        </authorList>
    </citation>
    <scope>NUCLEOTIDE SEQUENCE [LARGE SCALE GENOMIC DNA]</scope>
    <source>
        <strain evidence="3">R3-111a-1</strain>
    </source>
</reference>
<keyword evidence="3" id="KW-1185">Reference proteome</keyword>
<dbReference type="HOGENOM" id="CLU_2026881_0_0_1"/>
<dbReference type="EMBL" id="GL385396">
    <property type="protein sequence ID" value="EJT79575.1"/>
    <property type="molecule type" value="Genomic_DNA"/>
</dbReference>
<dbReference type="AlphaFoldDB" id="J3NTR0"/>